<dbReference type="AlphaFoldDB" id="A0A9X1UC11"/>
<dbReference type="Proteomes" id="UP001139054">
    <property type="component" value="Unassembled WGS sequence"/>
</dbReference>
<dbReference type="InterPro" id="IPR051012">
    <property type="entry name" value="CellSynth/LPSAsmb/PSIAsmb"/>
</dbReference>
<dbReference type="InterPro" id="IPR011990">
    <property type="entry name" value="TPR-like_helical_dom_sf"/>
</dbReference>
<keyword evidence="4" id="KW-0175">Coiled coil</keyword>
<dbReference type="PANTHER" id="PTHR45586">
    <property type="entry name" value="TPR REPEAT-CONTAINING PROTEIN PA4667"/>
    <property type="match status" value="1"/>
</dbReference>
<comment type="caution">
    <text evidence="5">The sequence shown here is derived from an EMBL/GenBank/DDBJ whole genome shotgun (WGS) entry which is preliminary data.</text>
</comment>
<dbReference type="PROSITE" id="PS50293">
    <property type="entry name" value="TPR_REGION"/>
    <property type="match status" value="1"/>
</dbReference>
<keyword evidence="1" id="KW-0677">Repeat</keyword>
<feature type="coiled-coil region" evidence="4">
    <location>
        <begin position="312"/>
        <end position="339"/>
    </location>
</feature>
<dbReference type="EMBL" id="JAKLTY010000047">
    <property type="protein sequence ID" value="MCG2632715.1"/>
    <property type="molecule type" value="Genomic_DNA"/>
</dbReference>
<dbReference type="PROSITE" id="PS50005">
    <property type="entry name" value="TPR"/>
    <property type="match status" value="2"/>
</dbReference>
<organism evidence="5 6">
    <name type="scientific">Bradyrhizobium zhengyangense</name>
    <dbReference type="NCBI Taxonomy" id="2911009"/>
    <lineage>
        <taxon>Bacteria</taxon>
        <taxon>Pseudomonadati</taxon>
        <taxon>Pseudomonadota</taxon>
        <taxon>Alphaproteobacteria</taxon>
        <taxon>Hyphomicrobiales</taxon>
        <taxon>Nitrobacteraceae</taxon>
        <taxon>Bradyrhizobium</taxon>
    </lineage>
</organism>
<dbReference type="SMART" id="SM00028">
    <property type="entry name" value="TPR"/>
    <property type="match status" value="9"/>
</dbReference>
<evidence type="ECO:0000256" key="4">
    <source>
        <dbReference type="SAM" id="Coils"/>
    </source>
</evidence>
<evidence type="ECO:0000256" key="2">
    <source>
        <dbReference type="ARBA" id="ARBA00022803"/>
    </source>
</evidence>
<accession>A0A9X1UC11</accession>
<evidence type="ECO:0000256" key="3">
    <source>
        <dbReference type="PROSITE-ProRule" id="PRU00339"/>
    </source>
</evidence>
<reference evidence="5" key="1">
    <citation type="submission" date="2022-01" db="EMBL/GenBank/DDBJ databases">
        <title>Genome sequnece data of strain Bradyrhizobium sp. nov.</title>
        <authorList>
            <person name="Zhang J."/>
        </authorList>
    </citation>
    <scope>NUCLEOTIDE SEQUENCE</scope>
    <source>
        <strain evidence="5">WYCCWR 13023</strain>
    </source>
</reference>
<sequence length="795" mass="86293">MIKNRVLFNCRKGLLLLPLLALTNCSSPEERAKEYYDSALSLIEKNQDGAARGQLMRALKYKNDNVEIWRAIAGIDERSKSQGLFADLKRIVELDPNDTDARIKLARIMVGGGAADGALRIIDAVHEGDKPNAALHAVKSLALLRTNDSEAAYREAQRAFEIDPSNPDAVSVLALKKTNEGDPDGALKLLAALKPDEGDEMRIALQKLQLYLRKGELPKAEEQIRFLIEKAPNNVAYRKQLIQILMTERHFDEAEKELRGLVQANPTDSKLGLELVRFLNLVKGPAAARGELESRIKAGGDVFDYQLARVEIDVVEKKFDEATKSLQELASNASTQERKLTAQVKLAELYVSQSNTTAAEPIIADVLAKDKRNAGALRLRAALNIEKGNFDSAISDLRAALNDQPKSPDLLMLLAAAYERSGKPELADRQYADAMKSAGSNPAVVLRYVAFLQRRKDLGRAEEVLTDAVTRIPKNLQLLSSLAQLRIAEKNWSGAMAVADAAGGIEGGKVLSDEIRASALAGQNKVEESLKALEDAQAAAPNALQPLVALVSAYLKQGKSDKAVALLEDLKTKNPASSQVLVLLGQAQLAQKKQPEAEQSFKQAITQQPKDPGGYGALAELYASQKNVDQAVSTIEIGLKELPANIDLQMRLASLEIAKGDNEKAIAQYEAILKEQPNATIAINNLVSLLIDNRSDKASLDRAVALGDKLKNAEVPQLQDTFGWLKYKQGDYAAAISVLENVVSKSPNAAAAHYHLGMSYAAAGQTDKASEQFKLALNLEPDGTALKDSIRAAMK</sequence>
<keyword evidence="2 3" id="KW-0802">TPR repeat</keyword>
<dbReference type="Gene3D" id="1.25.40.10">
    <property type="entry name" value="Tetratricopeptide repeat domain"/>
    <property type="match status" value="3"/>
</dbReference>
<feature type="repeat" description="TPR" evidence="3">
    <location>
        <begin position="750"/>
        <end position="783"/>
    </location>
</feature>
<dbReference type="RefSeq" id="WP_237892037.1">
    <property type="nucleotide sequence ID" value="NZ_JAKLTY010000047.1"/>
</dbReference>
<proteinExistence type="predicted"/>
<protein>
    <submittedName>
        <fullName evidence="5">Tetratricopeptide repeat protein</fullName>
    </submittedName>
</protein>
<dbReference type="Pfam" id="PF14559">
    <property type="entry name" value="TPR_19"/>
    <property type="match status" value="2"/>
</dbReference>
<dbReference type="PANTHER" id="PTHR45586:SF1">
    <property type="entry name" value="LIPOPOLYSACCHARIDE ASSEMBLY PROTEIN B"/>
    <property type="match status" value="1"/>
</dbReference>
<evidence type="ECO:0000313" key="5">
    <source>
        <dbReference type="EMBL" id="MCG2632715.1"/>
    </source>
</evidence>
<evidence type="ECO:0000256" key="1">
    <source>
        <dbReference type="ARBA" id="ARBA00022737"/>
    </source>
</evidence>
<dbReference type="Pfam" id="PF13432">
    <property type="entry name" value="TPR_16"/>
    <property type="match status" value="3"/>
</dbReference>
<name>A0A9X1UC11_9BRAD</name>
<evidence type="ECO:0000313" key="6">
    <source>
        <dbReference type="Proteomes" id="UP001139054"/>
    </source>
</evidence>
<gene>
    <name evidence="5" type="ORF">L6654_39630</name>
</gene>
<dbReference type="SUPFAM" id="SSF48452">
    <property type="entry name" value="TPR-like"/>
    <property type="match status" value="3"/>
</dbReference>
<dbReference type="InterPro" id="IPR019734">
    <property type="entry name" value="TPR_rpt"/>
</dbReference>
<feature type="repeat" description="TPR" evidence="3">
    <location>
        <begin position="578"/>
        <end position="611"/>
    </location>
</feature>